<proteinExistence type="predicted"/>
<gene>
    <name evidence="4" type="ORF">BSYN_02610</name>
</gene>
<dbReference type="Pfam" id="PF01145">
    <property type="entry name" value="Band_7"/>
    <property type="match status" value="1"/>
</dbReference>
<evidence type="ECO:0000313" key="5">
    <source>
        <dbReference type="Proteomes" id="UP001496674"/>
    </source>
</evidence>
<evidence type="ECO:0000313" key="4">
    <source>
        <dbReference type="EMBL" id="BEG97996.1"/>
    </source>
</evidence>
<dbReference type="SMART" id="SM00244">
    <property type="entry name" value="PHB"/>
    <property type="match status" value="1"/>
</dbReference>
<sequence>MNNKESDFEGLSLNGFLMLFFNLLLIAACVVLFFLYDTTGDIGIIAGIVGIIVSLFIFGGFIQLEPNQARAMVFFGKYKGTFKRTGFFWVNPFLDKKKLSLRARNLDVQPIKVNDKTGNPIMIGLVLVWRLKDTYKAMFEIDSQTLAEASAGVGPNATAVGRSVAGRMNAFENFVKIQSDAALRQVAGQYAYDDNEGEATGLTLRSGGEEINNQLEQKLNERLMMAGIEIVEARLNYLAYAPEIAAVMLRRQQASAIISAREKIVEGAVSMVKMALNKLSEEKIVELDEEKKAAMVSNLLVVLCADEAAQPMVNTGMSQ</sequence>
<keyword evidence="5" id="KW-1185">Reference proteome</keyword>
<evidence type="ECO:0000259" key="3">
    <source>
        <dbReference type="SMART" id="SM00244"/>
    </source>
</evidence>
<dbReference type="Proteomes" id="UP001496674">
    <property type="component" value="Chromosome"/>
</dbReference>
<dbReference type="PROSITE" id="PS51257">
    <property type="entry name" value="PROKAR_LIPOPROTEIN"/>
    <property type="match status" value="1"/>
</dbReference>
<dbReference type="Gene3D" id="3.30.479.30">
    <property type="entry name" value="Band 7 domain"/>
    <property type="match status" value="1"/>
</dbReference>
<protein>
    <recommendedName>
        <fullName evidence="3">Band 7 domain-containing protein</fullName>
    </recommendedName>
</protein>
<feature type="domain" description="Band 7" evidence="3">
    <location>
        <begin position="59"/>
        <end position="252"/>
    </location>
</feature>
<organism evidence="4 5">
    <name type="scientific">Bacteroides sedimenti</name>
    <dbReference type="NCBI Taxonomy" id="2136147"/>
    <lineage>
        <taxon>Bacteria</taxon>
        <taxon>Pseudomonadati</taxon>
        <taxon>Bacteroidota</taxon>
        <taxon>Bacteroidia</taxon>
        <taxon>Bacteroidales</taxon>
        <taxon>Bacteroidaceae</taxon>
        <taxon>Bacteroides</taxon>
    </lineage>
</organism>
<keyword evidence="2" id="KW-0812">Transmembrane</keyword>
<keyword evidence="2" id="KW-0472">Membrane</keyword>
<dbReference type="InterPro" id="IPR036013">
    <property type="entry name" value="Band_7/SPFH_dom_sf"/>
</dbReference>
<feature type="transmembrane region" description="Helical" evidence="2">
    <location>
        <begin position="42"/>
        <end position="62"/>
    </location>
</feature>
<dbReference type="PANTHER" id="PTHR43446">
    <property type="entry name" value="MEMBRANE PROTEIN-RELATED"/>
    <property type="match status" value="1"/>
</dbReference>
<evidence type="ECO:0000256" key="1">
    <source>
        <dbReference type="ARBA" id="ARBA00004167"/>
    </source>
</evidence>
<dbReference type="CDD" id="cd03402">
    <property type="entry name" value="SPFH_like_u2"/>
    <property type="match status" value="1"/>
</dbReference>
<feature type="transmembrane region" description="Helical" evidence="2">
    <location>
        <begin position="12"/>
        <end position="36"/>
    </location>
</feature>
<dbReference type="InterPro" id="IPR001107">
    <property type="entry name" value="Band_7"/>
</dbReference>
<keyword evidence="2" id="KW-1133">Transmembrane helix</keyword>
<dbReference type="EMBL" id="AP028055">
    <property type="protein sequence ID" value="BEG97996.1"/>
    <property type="molecule type" value="Genomic_DNA"/>
</dbReference>
<reference evidence="4 5" key="1">
    <citation type="submission" date="2023-04" db="EMBL/GenBank/DDBJ databases">
        <title>Draft genome sequence of acteroides sedimenti strain YN3PY1.</title>
        <authorList>
            <person name="Yoshida N."/>
        </authorList>
    </citation>
    <scope>NUCLEOTIDE SEQUENCE [LARGE SCALE GENOMIC DNA]</scope>
    <source>
        <strain evidence="4 5">YN3PY1</strain>
    </source>
</reference>
<accession>A0ABM8IEV3</accession>
<name>A0ABM8IEV3_9BACE</name>
<evidence type="ECO:0000256" key="2">
    <source>
        <dbReference type="SAM" id="Phobius"/>
    </source>
</evidence>
<dbReference type="SUPFAM" id="SSF117892">
    <property type="entry name" value="Band 7/SPFH domain"/>
    <property type="match status" value="1"/>
</dbReference>
<dbReference type="PANTHER" id="PTHR43446:SF1">
    <property type="entry name" value="BAND 7 DOMAIN-CONTAINING PROTEIN"/>
    <property type="match status" value="1"/>
</dbReference>
<dbReference type="RefSeq" id="WP_353332553.1">
    <property type="nucleotide sequence ID" value="NZ_AP028055.1"/>
</dbReference>
<comment type="subcellular location">
    <subcellularLocation>
        <location evidence="1">Membrane</location>
        <topology evidence="1">Single-pass membrane protein</topology>
    </subcellularLocation>
</comment>